<dbReference type="InterPro" id="IPR058240">
    <property type="entry name" value="rSAM_sf"/>
</dbReference>
<proteinExistence type="predicted"/>
<evidence type="ECO:0000256" key="1">
    <source>
        <dbReference type="ARBA" id="ARBA00022723"/>
    </source>
</evidence>
<feature type="domain" description="Radical SAM core" evidence="4">
    <location>
        <begin position="30"/>
        <end position="257"/>
    </location>
</feature>
<keyword evidence="2" id="KW-0408">Iron</keyword>
<dbReference type="Pfam" id="PF04055">
    <property type="entry name" value="Radical_SAM"/>
    <property type="match status" value="1"/>
</dbReference>
<keyword evidence="1" id="KW-0479">Metal-binding</keyword>
<evidence type="ECO:0000256" key="2">
    <source>
        <dbReference type="ARBA" id="ARBA00023004"/>
    </source>
</evidence>
<dbReference type="EMBL" id="DRZC01000057">
    <property type="protein sequence ID" value="HHQ80628.1"/>
    <property type="molecule type" value="Genomic_DNA"/>
</dbReference>
<dbReference type="SFLD" id="SFLDS00029">
    <property type="entry name" value="Radical_SAM"/>
    <property type="match status" value="1"/>
</dbReference>
<organism evidence="5">
    <name type="scientific">Fervidicoccus fontis</name>
    <dbReference type="NCBI Taxonomy" id="683846"/>
    <lineage>
        <taxon>Archaea</taxon>
        <taxon>Thermoproteota</taxon>
        <taxon>Thermoprotei</taxon>
        <taxon>Fervidicoccales</taxon>
        <taxon>Fervidicoccaceae</taxon>
        <taxon>Fervidicoccus</taxon>
    </lineage>
</organism>
<gene>
    <name evidence="5" type="ORF">ENM78_04160</name>
</gene>
<dbReference type="SUPFAM" id="SSF102114">
    <property type="entry name" value="Radical SAM enzymes"/>
    <property type="match status" value="1"/>
</dbReference>
<comment type="caution">
    <text evidence="5">The sequence shown here is derived from an EMBL/GenBank/DDBJ whole genome shotgun (WGS) entry which is preliminary data.</text>
</comment>
<dbReference type="Gene3D" id="3.80.30.30">
    <property type="match status" value="1"/>
</dbReference>
<dbReference type="GO" id="GO:0046872">
    <property type="term" value="F:metal ion binding"/>
    <property type="evidence" value="ECO:0007669"/>
    <property type="project" value="UniProtKB-KW"/>
</dbReference>
<name>A0A7J3ZKS2_9CREN</name>
<protein>
    <submittedName>
        <fullName evidence="5">Radical SAM protein</fullName>
    </submittedName>
</protein>
<accession>A0A7J3ZKS2</accession>
<dbReference type="PANTHER" id="PTHR43432">
    <property type="entry name" value="SLR0285 PROTEIN"/>
    <property type="match status" value="1"/>
</dbReference>
<dbReference type="InterPro" id="IPR007197">
    <property type="entry name" value="rSAM"/>
</dbReference>
<dbReference type="InterPro" id="IPR040086">
    <property type="entry name" value="MJ0683-like"/>
</dbReference>
<evidence type="ECO:0000256" key="3">
    <source>
        <dbReference type="ARBA" id="ARBA00023014"/>
    </source>
</evidence>
<dbReference type="GO" id="GO:0051536">
    <property type="term" value="F:iron-sulfur cluster binding"/>
    <property type="evidence" value="ECO:0007669"/>
    <property type="project" value="UniProtKB-KW"/>
</dbReference>
<dbReference type="CDD" id="cd01335">
    <property type="entry name" value="Radical_SAM"/>
    <property type="match status" value="1"/>
</dbReference>
<dbReference type="InterPro" id="IPR006638">
    <property type="entry name" value="Elp3/MiaA/NifB-like_rSAM"/>
</dbReference>
<reference evidence="5" key="1">
    <citation type="journal article" date="2020" name="mSystems">
        <title>Genome- and Community-Level Interaction Insights into Carbon Utilization and Element Cycling Functions of Hydrothermarchaeota in Hydrothermal Sediment.</title>
        <authorList>
            <person name="Zhou Z."/>
            <person name="Liu Y."/>
            <person name="Xu W."/>
            <person name="Pan J."/>
            <person name="Luo Z.H."/>
            <person name="Li M."/>
        </authorList>
    </citation>
    <scope>NUCLEOTIDE SEQUENCE [LARGE SCALE GENOMIC DNA]</scope>
    <source>
        <strain evidence="5">SpSt-1116</strain>
    </source>
</reference>
<dbReference type="PROSITE" id="PS51918">
    <property type="entry name" value="RADICAL_SAM"/>
    <property type="match status" value="1"/>
</dbReference>
<dbReference type="AlphaFoldDB" id="A0A7J3ZKS2"/>
<dbReference type="PANTHER" id="PTHR43432:SF3">
    <property type="entry name" value="SLR0285 PROTEIN"/>
    <property type="match status" value="1"/>
</dbReference>
<evidence type="ECO:0000259" key="4">
    <source>
        <dbReference type="PROSITE" id="PS51918"/>
    </source>
</evidence>
<dbReference type="SFLD" id="SFLDG01084">
    <property type="entry name" value="Uncharacterised_Radical_SAM_Su"/>
    <property type="match status" value="1"/>
</dbReference>
<sequence>MKRAGAPLALASRLKYGVIKPFDPWSSPLCTCPPKLVVNPYTGCGHACLYCYATSYIVKPFEPRPKSRLLERLERDIEILPEDILVELSTSTDPYQPLESRLQLTRRMLYRLALKRLRVLITTKSPTVARDLRLLLKIKPRVAVAITITTPDPRVSRIIEPGAPSPQERIAAVRILSREKIPVVVRIDPIVPGVNDRLESVRHLVNSVARAGALQVTCSTFKARPDSIARLKRALPRAAGSLEHLYLERGERVQGYRYLERALRLQLLKAVKEIVEEEGMAFQTCREGFSSLDTPGFACDGSTFTFEDV</sequence>
<dbReference type="SMART" id="SM00729">
    <property type="entry name" value="Elp3"/>
    <property type="match status" value="1"/>
</dbReference>
<keyword evidence="3" id="KW-0411">Iron-sulfur</keyword>
<dbReference type="GO" id="GO:0003824">
    <property type="term" value="F:catalytic activity"/>
    <property type="evidence" value="ECO:0007669"/>
    <property type="project" value="InterPro"/>
</dbReference>
<evidence type="ECO:0000313" key="5">
    <source>
        <dbReference type="EMBL" id="HHQ80628.1"/>
    </source>
</evidence>